<keyword evidence="2" id="KW-0472">Membrane</keyword>
<dbReference type="Pfam" id="PF03663">
    <property type="entry name" value="Glyco_hydro_76"/>
    <property type="match status" value="1"/>
</dbReference>
<comment type="caution">
    <text evidence="3">The sequence shown here is derived from an EMBL/GenBank/DDBJ whole genome shotgun (WGS) entry which is preliminary data.</text>
</comment>
<keyword evidence="4" id="KW-1185">Reference proteome</keyword>
<feature type="transmembrane region" description="Helical" evidence="2">
    <location>
        <begin position="339"/>
        <end position="362"/>
    </location>
</feature>
<evidence type="ECO:0000313" key="4">
    <source>
        <dbReference type="Proteomes" id="UP001383192"/>
    </source>
</evidence>
<evidence type="ECO:0000256" key="1">
    <source>
        <dbReference type="SAM" id="MobiDB-lite"/>
    </source>
</evidence>
<protein>
    <recommendedName>
        <fullName evidence="5">Glycoside hydrolase family 76 protein</fullName>
    </recommendedName>
</protein>
<feature type="region of interest" description="Disordered" evidence="1">
    <location>
        <begin position="400"/>
        <end position="448"/>
    </location>
</feature>
<dbReference type="EMBL" id="JAYKXP010000013">
    <property type="protein sequence ID" value="KAK7051196.1"/>
    <property type="molecule type" value="Genomic_DNA"/>
</dbReference>
<keyword evidence="2" id="KW-0812">Transmembrane</keyword>
<feature type="compositionally biased region" description="Polar residues" evidence="1">
    <location>
        <begin position="413"/>
        <end position="427"/>
    </location>
</feature>
<evidence type="ECO:0000256" key="2">
    <source>
        <dbReference type="SAM" id="Phobius"/>
    </source>
</evidence>
<organism evidence="3 4">
    <name type="scientific">Paramarasmius palmivorus</name>
    <dbReference type="NCBI Taxonomy" id="297713"/>
    <lineage>
        <taxon>Eukaryota</taxon>
        <taxon>Fungi</taxon>
        <taxon>Dikarya</taxon>
        <taxon>Basidiomycota</taxon>
        <taxon>Agaricomycotina</taxon>
        <taxon>Agaricomycetes</taxon>
        <taxon>Agaricomycetidae</taxon>
        <taxon>Agaricales</taxon>
        <taxon>Marasmiineae</taxon>
        <taxon>Marasmiaceae</taxon>
        <taxon>Paramarasmius</taxon>
    </lineage>
</organism>
<keyword evidence="2" id="KW-1133">Transmembrane helix</keyword>
<sequence length="483" mass="51596">MAEFDGLTNQKKYQAQLKQFFSTAESGFRGGLGFSYGYSALLAYNTYQDTVFLEYAEESWRLGRAYTLSSNDISTGKNANKDFTISESCRSQTMVGGSFWSMDNEQGDIVGLASGTFLVLSALLSKATSDPIYAAAANESAQFIRAHLVNSDNVVLDSISADTNKSCSSGSGIYPYNSGLLLQGLAILKNDDDMDQSYQDIFFGAVTSQTWQGNDGVISYSDSPGGKPNGDAAMIQALLEICHRNDTPTDQRSFARDYLGVQKYNAVLDQATVSGSGIYGSSWTGPPGTTFDANAQYNALSILIGAISLTDEPKSTPTIQVTGTPTISSAQESSSNNDAVIGGTVGGGVVLVLATVAGVVFVRRRKKKAPRYRQPGNHIDALAREMSESYIPSRGRASSFVAPIRPSDAPVDTESNQSTGGIQSSDVPSGKSPSLVHLEPPTPAEHLSLPQRAHSDLSTAQLVHLLNQRLNPADDTPPEYHQN</sequence>
<reference evidence="3 4" key="1">
    <citation type="submission" date="2024-01" db="EMBL/GenBank/DDBJ databases">
        <title>A draft genome for a cacao thread blight-causing isolate of Paramarasmius palmivorus.</title>
        <authorList>
            <person name="Baruah I.K."/>
            <person name="Bukari Y."/>
            <person name="Amoako-Attah I."/>
            <person name="Meinhardt L.W."/>
            <person name="Bailey B.A."/>
            <person name="Cohen S.P."/>
        </authorList>
    </citation>
    <scope>NUCLEOTIDE SEQUENCE [LARGE SCALE GENOMIC DNA]</scope>
    <source>
        <strain evidence="3 4">GH-12</strain>
    </source>
</reference>
<evidence type="ECO:0008006" key="5">
    <source>
        <dbReference type="Google" id="ProtNLM"/>
    </source>
</evidence>
<evidence type="ECO:0000313" key="3">
    <source>
        <dbReference type="EMBL" id="KAK7051196.1"/>
    </source>
</evidence>
<gene>
    <name evidence="3" type="ORF">VNI00_004696</name>
</gene>
<accession>A0AAW0DIS7</accession>
<dbReference type="SUPFAM" id="SSF48208">
    <property type="entry name" value="Six-hairpin glycosidases"/>
    <property type="match status" value="1"/>
</dbReference>
<dbReference type="AlphaFoldDB" id="A0AAW0DIS7"/>
<dbReference type="Proteomes" id="UP001383192">
    <property type="component" value="Unassembled WGS sequence"/>
</dbReference>
<dbReference type="InterPro" id="IPR005198">
    <property type="entry name" value="Glyco_hydro_76"/>
</dbReference>
<dbReference type="InterPro" id="IPR008928">
    <property type="entry name" value="6-hairpin_glycosidase_sf"/>
</dbReference>
<dbReference type="Gene3D" id="1.50.10.20">
    <property type="match status" value="1"/>
</dbReference>
<proteinExistence type="predicted"/>
<dbReference type="GO" id="GO:0005975">
    <property type="term" value="P:carbohydrate metabolic process"/>
    <property type="evidence" value="ECO:0007669"/>
    <property type="project" value="InterPro"/>
</dbReference>
<name>A0AAW0DIS7_9AGAR</name>